<dbReference type="Proteomes" id="UP000622653">
    <property type="component" value="Unassembled WGS sequence"/>
</dbReference>
<proteinExistence type="inferred from homology"/>
<dbReference type="InterPro" id="IPR052156">
    <property type="entry name" value="BCAA_Transport_ATP-bd_LivF"/>
</dbReference>
<dbReference type="GO" id="GO:0016887">
    <property type="term" value="F:ATP hydrolysis activity"/>
    <property type="evidence" value="ECO:0007669"/>
    <property type="project" value="InterPro"/>
</dbReference>
<dbReference type="RefSeq" id="WP_194563359.1">
    <property type="nucleotide sequence ID" value="NZ_JADKPV010000006.1"/>
</dbReference>
<dbReference type="CDD" id="cd03224">
    <property type="entry name" value="ABC_TM1139_LivF_branched"/>
    <property type="match status" value="1"/>
</dbReference>
<evidence type="ECO:0000259" key="6">
    <source>
        <dbReference type="PROSITE" id="PS50893"/>
    </source>
</evidence>
<keyword evidence="3" id="KW-0547">Nucleotide-binding</keyword>
<keyword evidence="5" id="KW-0029">Amino-acid transport</keyword>
<evidence type="ECO:0000256" key="4">
    <source>
        <dbReference type="ARBA" id="ARBA00022840"/>
    </source>
</evidence>
<evidence type="ECO:0000313" key="8">
    <source>
        <dbReference type="Proteomes" id="UP000622653"/>
    </source>
</evidence>
<dbReference type="PANTHER" id="PTHR43820">
    <property type="entry name" value="HIGH-AFFINITY BRANCHED-CHAIN AMINO ACID TRANSPORT ATP-BINDING PROTEIN LIVF"/>
    <property type="match status" value="1"/>
</dbReference>
<dbReference type="SMART" id="SM00382">
    <property type="entry name" value="AAA"/>
    <property type="match status" value="1"/>
</dbReference>
<keyword evidence="8" id="KW-1185">Reference proteome</keyword>
<organism evidence="7 8">
    <name type="scientific">Savagea serpentis</name>
    <dbReference type="NCBI Taxonomy" id="2785297"/>
    <lineage>
        <taxon>Bacteria</taxon>
        <taxon>Bacillati</taxon>
        <taxon>Bacillota</taxon>
        <taxon>Bacilli</taxon>
        <taxon>Bacillales</taxon>
        <taxon>Caryophanaceae</taxon>
        <taxon>Savagea</taxon>
    </lineage>
</organism>
<dbReference type="PROSITE" id="PS50893">
    <property type="entry name" value="ABC_TRANSPORTER_2"/>
    <property type="match status" value="1"/>
</dbReference>
<dbReference type="Pfam" id="PF00005">
    <property type="entry name" value="ABC_tran"/>
    <property type="match status" value="1"/>
</dbReference>
<reference evidence="7" key="1">
    <citation type="submission" date="2020-11" db="EMBL/GenBank/DDBJ databases">
        <title>Multidrug resistant novel bacterium Savagea serpentis sp. nov., isolated from the scats of a vine snake (Ahaetulla nasuta).</title>
        <authorList>
            <person name="Venkata Ramana V."/>
            <person name="Vikas Patil S."/>
            <person name="Yogita Lugani V."/>
        </authorList>
    </citation>
    <scope>NUCLEOTIDE SEQUENCE</scope>
    <source>
        <strain evidence="7">SN6</strain>
    </source>
</reference>
<dbReference type="EMBL" id="JADKPV010000006">
    <property type="protein sequence ID" value="MBF4501878.1"/>
    <property type="molecule type" value="Genomic_DNA"/>
</dbReference>
<feature type="domain" description="ABC transporter" evidence="6">
    <location>
        <begin position="2"/>
        <end position="237"/>
    </location>
</feature>
<evidence type="ECO:0000256" key="3">
    <source>
        <dbReference type="ARBA" id="ARBA00022741"/>
    </source>
</evidence>
<dbReference type="InterPro" id="IPR027417">
    <property type="entry name" value="P-loop_NTPase"/>
</dbReference>
<protein>
    <submittedName>
        <fullName evidence="7">ABC transporter ATP-binding protein</fullName>
    </submittedName>
</protein>
<evidence type="ECO:0000313" key="7">
    <source>
        <dbReference type="EMBL" id="MBF4501878.1"/>
    </source>
</evidence>
<comment type="caution">
    <text evidence="7">The sequence shown here is derived from an EMBL/GenBank/DDBJ whole genome shotgun (WGS) entry which is preliminary data.</text>
</comment>
<dbReference type="Gene3D" id="3.40.50.300">
    <property type="entry name" value="P-loop containing nucleotide triphosphate hydrolases"/>
    <property type="match status" value="1"/>
</dbReference>
<dbReference type="GO" id="GO:0015807">
    <property type="term" value="P:L-amino acid transport"/>
    <property type="evidence" value="ECO:0007669"/>
    <property type="project" value="TreeGrafter"/>
</dbReference>
<dbReference type="AlphaFoldDB" id="A0A8J7GMR5"/>
<dbReference type="Pfam" id="PF12399">
    <property type="entry name" value="BCA_ABC_TP_C"/>
    <property type="match status" value="1"/>
</dbReference>
<dbReference type="SUPFAM" id="SSF52540">
    <property type="entry name" value="P-loop containing nucleoside triphosphate hydrolases"/>
    <property type="match status" value="1"/>
</dbReference>
<comment type="similarity">
    <text evidence="1">Belongs to the ABC transporter superfamily.</text>
</comment>
<dbReference type="InterPro" id="IPR032823">
    <property type="entry name" value="BCA_ABC_TP_C"/>
</dbReference>
<dbReference type="InterPro" id="IPR003593">
    <property type="entry name" value="AAA+_ATPase"/>
</dbReference>
<evidence type="ECO:0000256" key="1">
    <source>
        <dbReference type="ARBA" id="ARBA00005417"/>
    </source>
</evidence>
<keyword evidence="4 7" id="KW-0067">ATP-binding</keyword>
<evidence type="ECO:0000256" key="5">
    <source>
        <dbReference type="ARBA" id="ARBA00022970"/>
    </source>
</evidence>
<accession>A0A8J7GMR5</accession>
<dbReference type="GO" id="GO:0005524">
    <property type="term" value="F:ATP binding"/>
    <property type="evidence" value="ECO:0007669"/>
    <property type="project" value="UniProtKB-KW"/>
</dbReference>
<gene>
    <name evidence="7" type="ORF">IRY55_10935</name>
</gene>
<dbReference type="PROSITE" id="PS00211">
    <property type="entry name" value="ABC_TRANSPORTER_1"/>
    <property type="match status" value="1"/>
</dbReference>
<dbReference type="InterPro" id="IPR003439">
    <property type="entry name" value="ABC_transporter-like_ATP-bd"/>
</dbReference>
<dbReference type="PANTHER" id="PTHR43820:SF4">
    <property type="entry name" value="HIGH-AFFINITY BRANCHED-CHAIN AMINO ACID TRANSPORT ATP-BINDING PROTEIN LIVF"/>
    <property type="match status" value="1"/>
</dbReference>
<evidence type="ECO:0000256" key="2">
    <source>
        <dbReference type="ARBA" id="ARBA00022448"/>
    </source>
</evidence>
<sequence length="240" mass="26430">MLKVHNIQTKIGRIEILDNLSMEVNEGELVSVIGANGAGKSTLLNTISGVYTPYAGEVTLFGENITKLPPHKTIRKGLALVPEGRQVFPGHTVIENLKLGSYTKYYRNIKHVQDNVEKMLQFFPNLQKHQHNLGGNLSGGEQQMLAIARALMSDPKVILLDEPSMGLAPKIVNEILNNLQQIKKEFGTMIVLVEQNINAALKVSDRVYVLEEGQFVLEGTSEEVANNPDVKSAYLGIETA</sequence>
<keyword evidence="2" id="KW-0813">Transport</keyword>
<name>A0A8J7GMR5_9BACL</name>
<dbReference type="InterPro" id="IPR017871">
    <property type="entry name" value="ABC_transporter-like_CS"/>
</dbReference>
<dbReference type="GO" id="GO:0015658">
    <property type="term" value="F:branched-chain amino acid transmembrane transporter activity"/>
    <property type="evidence" value="ECO:0007669"/>
    <property type="project" value="TreeGrafter"/>
</dbReference>